<dbReference type="AlphaFoldDB" id="A0A6H9YLS4"/>
<evidence type="ECO:0000256" key="1">
    <source>
        <dbReference type="SAM" id="MobiDB-lite"/>
    </source>
</evidence>
<dbReference type="Proteomes" id="UP000468735">
    <property type="component" value="Unassembled WGS sequence"/>
</dbReference>
<protein>
    <submittedName>
        <fullName evidence="2">Uncharacterized protein</fullName>
    </submittedName>
</protein>
<accession>A0A6H9YLS4</accession>
<evidence type="ECO:0000313" key="3">
    <source>
        <dbReference type="Proteomes" id="UP000468735"/>
    </source>
</evidence>
<feature type="compositionally biased region" description="Basic and acidic residues" evidence="1">
    <location>
        <begin position="37"/>
        <end position="56"/>
    </location>
</feature>
<feature type="non-terminal residue" evidence="2">
    <location>
        <position position="1"/>
    </location>
</feature>
<proteinExistence type="predicted"/>
<keyword evidence="3" id="KW-1185">Reference proteome</keyword>
<evidence type="ECO:0000313" key="2">
    <source>
        <dbReference type="EMBL" id="KAB2342330.1"/>
    </source>
</evidence>
<dbReference type="EMBL" id="WBMT01000022">
    <property type="protein sequence ID" value="KAB2342330.1"/>
    <property type="molecule type" value="Genomic_DNA"/>
</dbReference>
<sequence length="62" mass="6648">RAARACVAAALEALPRLGAAGLVPLVGAYADRYVDQGRTPADDHMSRADDISRAKENLTWPR</sequence>
<reference evidence="2 3" key="1">
    <citation type="submission" date="2019-09" db="EMBL/GenBank/DDBJ databases">
        <title>Actinomadura physcomitrii sp. nov., a novel actinomycete isolated from moss [Physcomitrium sphaericum (Ludw) Fuernr].</title>
        <authorList>
            <person name="Zhuang X."/>
            <person name="Liu C."/>
        </authorList>
    </citation>
    <scope>NUCLEOTIDE SEQUENCE [LARGE SCALE GENOMIC DNA]</scope>
    <source>
        <strain evidence="2 3">HMC1</strain>
    </source>
</reference>
<name>A0A6H9YLS4_9ACTN</name>
<gene>
    <name evidence="2" type="ORF">F8566_37835</name>
</gene>
<organism evidence="2 3">
    <name type="scientific">Actinomadura rudentiformis</name>
    <dbReference type="NCBI Taxonomy" id="359158"/>
    <lineage>
        <taxon>Bacteria</taxon>
        <taxon>Bacillati</taxon>
        <taxon>Actinomycetota</taxon>
        <taxon>Actinomycetes</taxon>
        <taxon>Streptosporangiales</taxon>
        <taxon>Thermomonosporaceae</taxon>
        <taxon>Actinomadura</taxon>
    </lineage>
</organism>
<feature type="region of interest" description="Disordered" evidence="1">
    <location>
        <begin position="37"/>
        <end position="62"/>
    </location>
</feature>
<comment type="caution">
    <text evidence="2">The sequence shown here is derived from an EMBL/GenBank/DDBJ whole genome shotgun (WGS) entry which is preliminary data.</text>
</comment>